<reference evidence="2 3" key="1">
    <citation type="submission" date="2020-08" db="EMBL/GenBank/DDBJ databases">
        <title>Genomic Encyclopedia of Type Strains, Phase IV (KMG-IV): sequencing the most valuable type-strain genomes for metagenomic binning, comparative biology and taxonomic classification.</title>
        <authorList>
            <person name="Goeker M."/>
        </authorList>
    </citation>
    <scope>NUCLEOTIDE SEQUENCE [LARGE SCALE GENOMIC DNA]</scope>
    <source>
        <strain evidence="2 3">DSM 23240</strain>
    </source>
</reference>
<organism evidence="2 3">
    <name type="scientific">Glaciimonas immobilis</name>
    <dbReference type="NCBI Taxonomy" id="728004"/>
    <lineage>
        <taxon>Bacteria</taxon>
        <taxon>Pseudomonadati</taxon>
        <taxon>Pseudomonadota</taxon>
        <taxon>Betaproteobacteria</taxon>
        <taxon>Burkholderiales</taxon>
        <taxon>Oxalobacteraceae</taxon>
        <taxon>Glaciimonas</taxon>
    </lineage>
</organism>
<keyword evidence="3" id="KW-1185">Reference proteome</keyword>
<name>A0A840RQT3_9BURK</name>
<protein>
    <submittedName>
        <fullName evidence="2">Uncharacterized protein</fullName>
    </submittedName>
</protein>
<dbReference type="EMBL" id="JACHHQ010000002">
    <property type="protein sequence ID" value="MBB5199348.1"/>
    <property type="molecule type" value="Genomic_DNA"/>
</dbReference>
<evidence type="ECO:0000313" key="2">
    <source>
        <dbReference type="EMBL" id="MBB5199348.1"/>
    </source>
</evidence>
<dbReference type="RefSeq" id="WP_168055102.1">
    <property type="nucleotide sequence ID" value="NZ_JAAOZT010000006.1"/>
</dbReference>
<dbReference type="AlphaFoldDB" id="A0A840RQT3"/>
<sequence length="456" mass="51114">MISNSPPTSPPSTPPIRQNEVASCSSDPQTLARSIQGAVSVSDNLYSGNVFLPAQYIDKAMDQNARLIRYATDKRHVEMEMQHSDPLTSVREERLTITINRIDQDNNNNTLRDIQYSLRNATILRGQNPERSALLLGHHVIGALINLPLTQKIVLIDKQDRYWSYWFDTSKTPHVLLREICPVPSPGNILILLPRPTKITTSPTVEGENRATQLLENSTTETRPPAYDPYFVCLVPASVTQTKWIEIPRAEPTQYGITEQLPDAVATGVNLFTSSNKLLAPSIDAFTLRSDIYENFLLQNNVLESVSAQTKQDRDYLEASDILWRALNAGPDLTSIDILASYYHAAVEKVIGSQNLLAQLLTIDQFEGRNISQQLSIMSENSCTDYSCQPPKLRASMDDLISHHLKLLLRLCEGGTLPHEDLLKSFRKGGDASLENLFTKVLCSPELDQLYYRVTH</sequence>
<evidence type="ECO:0000256" key="1">
    <source>
        <dbReference type="SAM" id="MobiDB-lite"/>
    </source>
</evidence>
<accession>A0A840RQT3</accession>
<evidence type="ECO:0000313" key="3">
    <source>
        <dbReference type="Proteomes" id="UP000571084"/>
    </source>
</evidence>
<feature type="region of interest" description="Disordered" evidence="1">
    <location>
        <begin position="1"/>
        <end position="21"/>
    </location>
</feature>
<dbReference type="Proteomes" id="UP000571084">
    <property type="component" value="Unassembled WGS sequence"/>
</dbReference>
<comment type="caution">
    <text evidence="2">The sequence shown here is derived from an EMBL/GenBank/DDBJ whole genome shotgun (WGS) entry which is preliminary data.</text>
</comment>
<proteinExistence type="predicted"/>
<gene>
    <name evidence="2" type="ORF">HNR39_001175</name>
</gene>